<evidence type="ECO:0000256" key="1">
    <source>
        <dbReference type="SAM" id="MobiDB-lite"/>
    </source>
</evidence>
<sequence>MSGEDDSTAAEEGDGDAARDDASDDAPATVPVTLYTRDDCSLCVVARETIESVAADLDGVRVDLDVIDVDTDPELAEEYGERVPYVLVDGHPAFKYEVDERELRLKLLAAT</sequence>
<dbReference type="Gene3D" id="3.40.30.10">
    <property type="entry name" value="Glutaredoxin"/>
    <property type="match status" value="1"/>
</dbReference>
<feature type="region of interest" description="Disordered" evidence="1">
    <location>
        <begin position="1"/>
        <end position="29"/>
    </location>
</feature>
<dbReference type="OrthoDB" id="286273at2157"/>
<dbReference type="EMBL" id="CP073695">
    <property type="protein sequence ID" value="QUO48221.1"/>
    <property type="molecule type" value="Genomic_DNA"/>
</dbReference>
<dbReference type="SUPFAM" id="SSF52833">
    <property type="entry name" value="Thioredoxin-like"/>
    <property type="match status" value="1"/>
</dbReference>
<evidence type="ECO:0000313" key="2">
    <source>
        <dbReference type="EMBL" id="QUO48221.1"/>
    </source>
</evidence>
<dbReference type="RefSeq" id="WP_017343705.1">
    <property type="nucleotide sequence ID" value="NZ_CP073695.1"/>
</dbReference>
<name>A0A8T8LP43_9EURY</name>
<organism evidence="2 3">
    <name type="scientific">Halorubrum ruber</name>
    <dbReference type="NCBI Taxonomy" id="2982524"/>
    <lineage>
        <taxon>Archaea</taxon>
        <taxon>Methanobacteriati</taxon>
        <taxon>Methanobacteriota</taxon>
        <taxon>Stenosarchaea group</taxon>
        <taxon>Halobacteria</taxon>
        <taxon>Halobacteriales</taxon>
        <taxon>Haloferacaceae</taxon>
        <taxon>Halorubrum</taxon>
    </lineage>
</organism>
<dbReference type="Proteomes" id="UP000679341">
    <property type="component" value="Chromosome"/>
</dbReference>
<accession>A0A8T8LP43</accession>
<evidence type="ECO:0000313" key="3">
    <source>
        <dbReference type="Proteomes" id="UP000679341"/>
    </source>
</evidence>
<dbReference type="KEGG" id="hss:J7656_02360"/>
<keyword evidence="3" id="KW-1185">Reference proteome</keyword>
<dbReference type="InterPro" id="IPR008554">
    <property type="entry name" value="Glutaredoxin-like"/>
</dbReference>
<dbReference type="Pfam" id="PF05768">
    <property type="entry name" value="Glrx-like"/>
    <property type="match status" value="1"/>
</dbReference>
<dbReference type="InterPro" id="IPR036249">
    <property type="entry name" value="Thioredoxin-like_sf"/>
</dbReference>
<gene>
    <name evidence="2" type="ORF">J7656_02360</name>
</gene>
<protein>
    <submittedName>
        <fullName evidence="2">Glutaredoxin family protein</fullName>
    </submittedName>
</protein>
<reference evidence="2 3" key="1">
    <citation type="submission" date="2021-03" db="EMBL/GenBank/DDBJ databases">
        <title>Halorubrum sodomense MBLA0099, Whole genome shotgun sequencing.</title>
        <authorList>
            <person name="Seo M.-J."/>
            <person name="Cho E.-S."/>
            <person name="Hwang C.Y."/>
        </authorList>
    </citation>
    <scope>NUCLEOTIDE SEQUENCE [LARGE SCALE GENOMIC DNA]</scope>
    <source>
        <strain evidence="2 3">MBLA0099</strain>
    </source>
</reference>
<feature type="compositionally biased region" description="Acidic residues" evidence="1">
    <location>
        <begin position="1"/>
        <end position="15"/>
    </location>
</feature>
<proteinExistence type="predicted"/>
<dbReference type="GeneID" id="64826346"/>
<dbReference type="AlphaFoldDB" id="A0A8T8LP43"/>